<dbReference type="OrthoDB" id="5352625at2"/>
<dbReference type="Pfam" id="PF01522">
    <property type="entry name" value="Polysacc_deac_1"/>
    <property type="match status" value="1"/>
</dbReference>
<dbReference type="AlphaFoldDB" id="A0A1M5YLK4"/>
<dbReference type="CDD" id="cd10941">
    <property type="entry name" value="CE4_PuuE_HpPgdA_like_2"/>
    <property type="match status" value="1"/>
</dbReference>
<dbReference type="Proteomes" id="UP000184139">
    <property type="component" value="Unassembled WGS sequence"/>
</dbReference>
<name>A0A1M5YLK4_9BACT</name>
<dbReference type="Pfam" id="PF11959">
    <property type="entry name" value="DUF3473"/>
    <property type="match status" value="1"/>
</dbReference>
<dbReference type="RefSeq" id="WP_073379168.1">
    <property type="nucleotide sequence ID" value="NZ_FQXS01000042.1"/>
</dbReference>
<accession>A0A1M5YLK4</accession>
<dbReference type="InterPro" id="IPR045235">
    <property type="entry name" value="PuuE_HpPgdA-like"/>
</dbReference>
<dbReference type="Gene3D" id="3.20.20.370">
    <property type="entry name" value="Glycoside hydrolase/deacetylase"/>
    <property type="match status" value="1"/>
</dbReference>
<dbReference type="GO" id="GO:0016810">
    <property type="term" value="F:hydrolase activity, acting on carbon-nitrogen (but not peptide) bonds"/>
    <property type="evidence" value="ECO:0007669"/>
    <property type="project" value="InterPro"/>
</dbReference>
<dbReference type="InterPro" id="IPR002509">
    <property type="entry name" value="NODB_dom"/>
</dbReference>
<dbReference type="PANTHER" id="PTHR47561:SF1">
    <property type="entry name" value="POLYSACCHARIDE DEACETYLASE FAMILY PROTEIN (AFU_ORTHOLOGUE AFUA_6G05030)"/>
    <property type="match status" value="1"/>
</dbReference>
<organism evidence="2 3">
    <name type="scientific">Desulfofustis glycolicus DSM 9705</name>
    <dbReference type="NCBI Taxonomy" id="1121409"/>
    <lineage>
        <taxon>Bacteria</taxon>
        <taxon>Pseudomonadati</taxon>
        <taxon>Thermodesulfobacteriota</taxon>
        <taxon>Desulfobulbia</taxon>
        <taxon>Desulfobulbales</taxon>
        <taxon>Desulfocapsaceae</taxon>
        <taxon>Desulfofustis</taxon>
    </lineage>
</organism>
<dbReference type="PROSITE" id="PS51677">
    <property type="entry name" value="NODB"/>
    <property type="match status" value="1"/>
</dbReference>
<dbReference type="STRING" id="1121409.SAMN02745124_04189"/>
<dbReference type="EMBL" id="FQXS01000042">
    <property type="protein sequence ID" value="SHI12831.1"/>
    <property type="molecule type" value="Genomic_DNA"/>
</dbReference>
<dbReference type="InterPro" id="IPR014344">
    <property type="entry name" value="XrtA_polysacc_deacetyl"/>
</dbReference>
<evidence type="ECO:0000313" key="3">
    <source>
        <dbReference type="Proteomes" id="UP000184139"/>
    </source>
</evidence>
<reference evidence="2 3" key="1">
    <citation type="submission" date="2016-11" db="EMBL/GenBank/DDBJ databases">
        <authorList>
            <person name="Jaros S."/>
            <person name="Januszkiewicz K."/>
            <person name="Wedrychowicz H."/>
        </authorList>
    </citation>
    <scope>NUCLEOTIDE SEQUENCE [LARGE SCALE GENOMIC DNA]</scope>
    <source>
        <strain evidence="2 3">DSM 9705</strain>
    </source>
</reference>
<keyword evidence="3" id="KW-1185">Reference proteome</keyword>
<evidence type="ECO:0000313" key="2">
    <source>
        <dbReference type="EMBL" id="SHI12831.1"/>
    </source>
</evidence>
<dbReference type="SUPFAM" id="SSF88713">
    <property type="entry name" value="Glycoside hydrolase/deacetylase"/>
    <property type="match status" value="1"/>
</dbReference>
<proteinExistence type="predicted"/>
<dbReference type="NCBIfam" id="TIGR03006">
    <property type="entry name" value="pepcterm_polyde"/>
    <property type="match status" value="1"/>
</dbReference>
<dbReference type="PANTHER" id="PTHR47561">
    <property type="entry name" value="POLYSACCHARIDE DEACETYLASE FAMILY PROTEIN (AFU_ORTHOLOGUE AFUA_6G05030)"/>
    <property type="match status" value="1"/>
</dbReference>
<dbReference type="InterPro" id="IPR011330">
    <property type="entry name" value="Glyco_hydro/deAcase_b/a-brl"/>
</dbReference>
<dbReference type="InterPro" id="IPR022560">
    <property type="entry name" value="DUF3473"/>
</dbReference>
<feature type="domain" description="NodB homology" evidence="1">
    <location>
        <begin position="22"/>
        <end position="289"/>
    </location>
</feature>
<evidence type="ECO:0000259" key="1">
    <source>
        <dbReference type="PROSITE" id="PS51677"/>
    </source>
</evidence>
<gene>
    <name evidence="2" type="ORF">SAMN02745124_04189</name>
</gene>
<dbReference type="GO" id="GO:0005975">
    <property type="term" value="P:carbohydrate metabolic process"/>
    <property type="evidence" value="ECO:0007669"/>
    <property type="project" value="InterPro"/>
</dbReference>
<protein>
    <submittedName>
        <fullName evidence="2">Polysaccharide deacetylase family protein, PEP-CTERM locus subfamily</fullName>
    </submittedName>
</protein>
<sequence length="289" mass="33707">MHTDKTILLTIDVEDWFQVENFKAHISYDSWASRELRVEANTHALLDLFDTVEPNVKATFFVLAWIAQRCPDLIREIDRRGHEVASHGCNHELCYSMSADKLQEDLRRSRKILGELIGKEIWGYRAPSFSVSNETLGMVQAAGYRYDSSYNSYEGHGRYGTLQFPETDNCDRHIYQMAPGFYEIPVSNLTLGKRVVPWGGGGYFRLLPITLFLMGVRHILKSNKCYTFYIHPWEIDDKQPRVNNLKLSFHFRHYINMKSTRHKLHLFINANSQQRFLTCKEIMTDSDSK</sequence>